<keyword evidence="3" id="KW-0472">Membrane</keyword>
<feature type="compositionally biased region" description="Polar residues" evidence="2">
    <location>
        <begin position="78"/>
        <end position="91"/>
    </location>
</feature>
<evidence type="ECO:0000256" key="2">
    <source>
        <dbReference type="SAM" id="MobiDB-lite"/>
    </source>
</evidence>
<evidence type="ECO:0000256" key="1">
    <source>
        <dbReference type="ARBA" id="ARBA00017902"/>
    </source>
</evidence>
<dbReference type="InterPro" id="IPR020309">
    <property type="entry name" value="Smim-14"/>
</dbReference>
<keyword evidence="3" id="KW-0812">Transmembrane</keyword>
<keyword evidence="3" id="KW-1133">Transmembrane helix</keyword>
<protein>
    <recommendedName>
        <fullName evidence="1">Small integral membrane protein 14</fullName>
    </recommendedName>
</protein>
<keyword evidence="5" id="KW-1185">Reference proteome</keyword>
<reference evidence="4 5" key="1">
    <citation type="submission" date="2023-11" db="EMBL/GenBank/DDBJ databases">
        <title>Halocaridina rubra genome assembly.</title>
        <authorList>
            <person name="Smith C."/>
        </authorList>
    </citation>
    <scope>NUCLEOTIDE SEQUENCE [LARGE SCALE GENOMIC DNA]</scope>
    <source>
        <strain evidence="4">EP-1</strain>
        <tissue evidence="4">Whole</tissue>
    </source>
</reference>
<dbReference type="AlphaFoldDB" id="A0AAN8WR51"/>
<proteinExistence type="predicted"/>
<dbReference type="Pfam" id="PF11027">
    <property type="entry name" value="DUF2615"/>
    <property type="match status" value="1"/>
</dbReference>
<name>A0AAN8WR51_HALRR</name>
<organism evidence="4 5">
    <name type="scientific">Halocaridina rubra</name>
    <name type="common">Hawaiian red shrimp</name>
    <dbReference type="NCBI Taxonomy" id="373956"/>
    <lineage>
        <taxon>Eukaryota</taxon>
        <taxon>Metazoa</taxon>
        <taxon>Ecdysozoa</taxon>
        <taxon>Arthropoda</taxon>
        <taxon>Crustacea</taxon>
        <taxon>Multicrustacea</taxon>
        <taxon>Malacostraca</taxon>
        <taxon>Eumalacostraca</taxon>
        <taxon>Eucarida</taxon>
        <taxon>Decapoda</taxon>
        <taxon>Pleocyemata</taxon>
        <taxon>Caridea</taxon>
        <taxon>Atyoidea</taxon>
        <taxon>Atyidae</taxon>
        <taxon>Halocaridina</taxon>
    </lineage>
</organism>
<comment type="caution">
    <text evidence="4">The sequence shown here is derived from an EMBL/GenBank/DDBJ whole genome shotgun (WGS) entry which is preliminary data.</text>
</comment>
<feature type="transmembrane region" description="Helical" evidence="3">
    <location>
        <begin position="55"/>
        <end position="72"/>
    </location>
</feature>
<feature type="region of interest" description="Disordered" evidence="2">
    <location>
        <begin position="78"/>
        <end position="102"/>
    </location>
</feature>
<dbReference type="EMBL" id="JAXCGZ010019023">
    <property type="protein sequence ID" value="KAK7066783.1"/>
    <property type="molecule type" value="Genomic_DNA"/>
</dbReference>
<dbReference type="GO" id="GO:0005783">
    <property type="term" value="C:endoplasmic reticulum"/>
    <property type="evidence" value="ECO:0007669"/>
    <property type="project" value="TreeGrafter"/>
</dbReference>
<evidence type="ECO:0000256" key="3">
    <source>
        <dbReference type="SAM" id="Phobius"/>
    </source>
</evidence>
<dbReference type="PANTHER" id="PTHR31019">
    <property type="entry name" value="SMALL INTEGRAL MEMBRANE PROTEIN 14"/>
    <property type="match status" value="1"/>
</dbReference>
<gene>
    <name evidence="4" type="primary">SMIM14</name>
    <name evidence="4" type="ORF">SK128_012819</name>
</gene>
<evidence type="ECO:0000313" key="4">
    <source>
        <dbReference type="EMBL" id="KAK7066783.1"/>
    </source>
</evidence>
<dbReference type="Proteomes" id="UP001381693">
    <property type="component" value="Unassembled WGS sequence"/>
</dbReference>
<sequence length="102" mass="11302">MGDEGFDPCECIYTHEFAVRRLLSLLRQSQSYCTDTECFTEAPRPGPQDAGSDNMFFFAMVWTILAMALFFLRPSALRSNSDSKPTNSRQDGGSPPSPPTAN</sequence>
<accession>A0AAN8WR51</accession>
<evidence type="ECO:0000313" key="5">
    <source>
        <dbReference type="Proteomes" id="UP001381693"/>
    </source>
</evidence>
<dbReference type="PANTHER" id="PTHR31019:SF1">
    <property type="entry name" value="SMALL INTEGRAL MEMBRANE PROTEIN 14"/>
    <property type="match status" value="1"/>
</dbReference>